<reference evidence="4 5" key="1">
    <citation type="submission" date="2021-01" db="EMBL/GenBank/DDBJ databases">
        <title>Whole genome shotgun sequence of Catellatospora bangladeshensis NBRC 107357.</title>
        <authorList>
            <person name="Komaki H."/>
            <person name="Tamura T."/>
        </authorList>
    </citation>
    <scope>NUCLEOTIDE SEQUENCE [LARGE SCALE GENOMIC DNA]</scope>
    <source>
        <strain evidence="4 5">NBRC 107357</strain>
    </source>
</reference>
<keyword evidence="2" id="KW-0808">Transferase</keyword>
<dbReference type="PANTHER" id="PTHR45947:SF3">
    <property type="entry name" value="SULFOQUINOVOSYL TRANSFERASE SQD2"/>
    <property type="match status" value="1"/>
</dbReference>
<dbReference type="InterPro" id="IPR050194">
    <property type="entry name" value="Glycosyltransferase_grp1"/>
</dbReference>
<protein>
    <submittedName>
        <fullName evidence="4">Glucosyltransferase</fullName>
    </submittedName>
</protein>
<gene>
    <name evidence="4" type="ORF">Cba03nite_66250</name>
</gene>
<dbReference type="InterPro" id="IPR028098">
    <property type="entry name" value="Glyco_trans_4-like_N"/>
</dbReference>
<comment type="caution">
    <text evidence="4">The sequence shown here is derived from an EMBL/GenBank/DDBJ whole genome shotgun (WGS) entry which is preliminary data.</text>
</comment>
<name>A0A8J3JQV3_9ACTN</name>
<evidence type="ECO:0000259" key="3">
    <source>
        <dbReference type="Pfam" id="PF13579"/>
    </source>
</evidence>
<keyword evidence="5" id="KW-1185">Reference proteome</keyword>
<dbReference type="Gene3D" id="3.40.50.2000">
    <property type="entry name" value="Glycogen Phosphorylase B"/>
    <property type="match status" value="2"/>
</dbReference>
<feature type="domain" description="Glycosyltransferase subfamily 4-like N-terminal" evidence="3">
    <location>
        <begin position="15"/>
        <end position="173"/>
    </location>
</feature>
<evidence type="ECO:0000256" key="2">
    <source>
        <dbReference type="ARBA" id="ARBA00022679"/>
    </source>
</evidence>
<dbReference type="AlphaFoldDB" id="A0A8J3JQV3"/>
<sequence>MRIAVVNNFFPPRAGGSSHLSESLAKGYAEQGHEVLVLTAAYQNAPAVEERDGMRIVRLPAWMLPQTRLAVSFDISFTSRPTLLRAVRKLLDEFKPDAIHQHGQFFDLTWATALYARKRRVPVLLSIHTRLENPSASYAKVFRGLDALMVKPFMRRSKPRLVVMDVLMDEYIRDRYRGAYSGLDYIPVGVDPTWVRGGDGRGVREKHGLGDAPVILSVGHIIPLRDRLMLVEALPKVLAAVPDAKLLVVGQVYYPLFLERAKALGVDHAVISTGPVAKREIPDYLAAATVECHEQGFGIGTASLEAMAGGVPVVVPARPDNFPGIGLEDGQNILLCAPGDVEAMAERLIAGLTDPAVAKQVGANGQDLIDQHFTLQRVLERHLEVLGTMVAARGR</sequence>
<dbReference type="CDD" id="cd03801">
    <property type="entry name" value="GT4_PimA-like"/>
    <property type="match status" value="1"/>
</dbReference>
<dbReference type="GO" id="GO:1901137">
    <property type="term" value="P:carbohydrate derivative biosynthetic process"/>
    <property type="evidence" value="ECO:0007669"/>
    <property type="project" value="UniProtKB-ARBA"/>
</dbReference>
<dbReference type="Pfam" id="PF13579">
    <property type="entry name" value="Glyco_trans_4_4"/>
    <property type="match status" value="1"/>
</dbReference>
<evidence type="ECO:0000313" key="5">
    <source>
        <dbReference type="Proteomes" id="UP000601223"/>
    </source>
</evidence>
<accession>A0A8J3JQV3</accession>
<dbReference type="SUPFAM" id="SSF53756">
    <property type="entry name" value="UDP-Glycosyltransferase/glycogen phosphorylase"/>
    <property type="match status" value="1"/>
</dbReference>
<dbReference type="RefSeq" id="WP_203754887.1">
    <property type="nucleotide sequence ID" value="NZ_BONF01000045.1"/>
</dbReference>
<proteinExistence type="predicted"/>
<evidence type="ECO:0000256" key="1">
    <source>
        <dbReference type="ARBA" id="ARBA00022676"/>
    </source>
</evidence>
<dbReference type="Pfam" id="PF13692">
    <property type="entry name" value="Glyco_trans_1_4"/>
    <property type="match status" value="1"/>
</dbReference>
<evidence type="ECO:0000313" key="4">
    <source>
        <dbReference type="EMBL" id="GIF85276.1"/>
    </source>
</evidence>
<keyword evidence="1" id="KW-0328">Glycosyltransferase</keyword>
<dbReference type="PANTHER" id="PTHR45947">
    <property type="entry name" value="SULFOQUINOVOSYL TRANSFERASE SQD2"/>
    <property type="match status" value="1"/>
</dbReference>
<organism evidence="4 5">
    <name type="scientific">Catellatospora bangladeshensis</name>
    <dbReference type="NCBI Taxonomy" id="310355"/>
    <lineage>
        <taxon>Bacteria</taxon>
        <taxon>Bacillati</taxon>
        <taxon>Actinomycetota</taxon>
        <taxon>Actinomycetes</taxon>
        <taxon>Micromonosporales</taxon>
        <taxon>Micromonosporaceae</taxon>
        <taxon>Catellatospora</taxon>
    </lineage>
</organism>
<dbReference type="GO" id="GO:0016758">
    <property type="term" value="F:hexosyltransferase activity"/>
    <property type="evidence" value="ECO:0007669"/>
    <property type="project" value="TreeGrafter"/>
</dbReference>
<dbReference type="Proteomes" id="UP000601223">
    <property type="component" value="Unassembled WGS sequence"/>
</dbReference>
<dbReference type="EMBL" id="BONF01000045">
    <property type="protein sequence ID" value="GIF85276.1"/>
    <property type="molecule type" value="Genomic_DNA"/>
</dbReference>